<evidence type="ECO:0000313" key="2">
    <source>
        <dbReference type="EMBL" id="CAK9059599.1"/>
    </source>
</evidence>
<reference evidence="2 3" key="1">
    <citation type="submission" date="2024-02" db="EMBL/GenBank/DDBJ databases">
        <authorList>
            <person name="Chen Y."/>
            <person name="Shah S."/>
            <person name="Dougan E. K."/>
            <person name="Thang M."/>
            <person name="Chan C."/>
        </authorList>
    </citation>
    <scope>NUCLEOTIDE SEQUENCE [LARGE SCALE GENOMIC DNA]</scope>
</reference>
<gene>
    <name evidence="2" type="ORF">SCF082_LOCUS31543</name>
</gene>
<feature type="region of interest" description="Disordered" evidence="1">
    <location>
        <begin position="99"/>
        <end position="131"/>
    </location>
</feature>
<accession>A0ABP0N9S9</accession>
<keyword evidence="3" id="KW-1185">Reference proteome</keyword>
<evidence type="ECO:0000256" key="1">
    <source>
        <dbReference type="SAM" id="MobiDB-lite"/>
    </source>
</evidence>
<name>A0ABP0N9S9_9DINO</name>
<organism evidence="2 3">
    <name type="scientific">Durusdinium trenchii</name>
    <dbReference type="NCBI Taxonomy" id="1381693"/>
    <lineage>
        <taxon>Eukaryota</taxon>
        <taxon>Sar</taxon>
        <taxon>Alveolata</taxon>
        <taxon>Dinophyceae</taxon>
        <taxon>Suessiales</taxon>
        <taxon>Symbiodiniaceae</taxon>
        <taxon>Durusdinium</taxon>
    </lineage>
</organism>
<feature type="region of interest" description="Disordered" evidence="1">
    <location>
        <begin position="1"/>
        <end position="22"/>
    </location>
</feature>
<protein>
    <submittedName>
        <fullName evidence="2">FO synthase subunit 1</fullName>
    </submittedName>
</protein>
<sequence length="192" mass="21172">MPVANDVAELSGDSADDASADVHEGARRFEKMVKAAEAGYVNAPVDLRYISKPMSKNPSEATASVASFLSSMYQSVAETLPDIRDEACDFEIETTLAAPEDETDKVDPYGDSILRSTTTRPAVKTRAPRKDKVKKVRKFQKSIKVDLARKPELGGLHEERYLPPGSLKEIWEQYKVLNTPAASFVTFYRVAG</sequence>
<evidence type="ECO:0000313" key="3">
    <source>
        <dbReference type="Proteomes" id="UP001642464"/>
    </source>
</evidence>
<dbReference type="EMBL" id="CAXAMM010026780">
    <property type="protein sequence ID" value="CAK9059599.1"/>
    <property type="molecule type" value="Genomic_DNA"/>
</dbReference>
<comment type="caution">
    <text evidence="2">The sequence shown here is derived from an EMBL/GenBank/DDBJ whole genome shotgun (WGS) entry which is preliminary data.</text>
</comment>
<dbReference type="Proteomes" id="UP001642464">
    <property type="component" value="Unassembled WGS sequence"/>
</dbReference>
<proteinExistence type="predicted"/>